<dbReference type="Pfam" id="PF01923">
    <property type="entry name" value="Cob_adeno_trans"/>
    <property type="match status" value="1"/>
</dbReference>
<dbReference type="Proteomes" id="UP000823934">
    <property type="component" value="Unassembled WGS sequence"/>
</dbReference>
<name>A0A9D1Q4E5_9GAMM</name>
<dbReference type="EC" id="2.5.1.17" evidence="4"/>
<proteinExistence type="inferred from homology"/>
<dbReference type="EMBL" id="DXHP01000021">
    <property type="protein sequence ID" value="HIW05879.1"/>
    <property type="molecule type" value="Genomic_DNA"/>
</dbReference>
<dbReference type="PANTHER" id="PTHR12213:SF0">
    <property type="entry name" value="CORRINOID ADENOSYLTRANSFERASE MMAB"/>
    <property type="match status" value="1"/>
</dbReference>
<reference evidence="6" key="1">
    <citation type="journal article" date="2021" name="PeerJ">
        <title>Extensive microbial diversity within the chicken gut microbiome revealed by metagenomics and culture.</title>
        <authorList>
            <person name="Gilroy R."/>
            <person name="Ravi A."/>
            <person name="Getino M."/>
            <person name="Pursley I."/>
            <person name="Horton D.L."/>
            <person name="Alikhan N.F."/>
            <person name="Baker D."/>
            <person name="Gharbi K."/>
            <person name="Hall N."/>
            <person name="Watson M."/>
            <person name="Adriaenssens E.M."/>
            <person name="Foster-Nyarko E."/>
            <person name="Jarju S."/>
            <person name="Secka A."/>
            <person name="Antonio M."/>
            <person name="Oren A."/>
            <person name="Chaudhuri R.R."/>
            <person name="La Ragione R."/>
            <person name="Hildebrand F."/>
            <person name="Pallen M.J."/>
        </authorList>
    </citation>
    <scope>NUCLEOTIDE SEQUENCE</scope>
    <source>
        <strain evidence="6">CHK160-9182</strain>
    </source>
</reference>
<dbReference type="GO" id="GO:0005524">
    <property type="term" value="F:ATP binding"/>
    <property type="evidence" value="ECO:0007669"/>
    <property type="project" value="UniProtKB-UniRule"/>
</dbReference>
<dbReference type="PANTHER" id="PTHR12213">
    <property type="entry name" value="CORRINOID ADENOSYLTRANSFERASE"/>
    <property type="match status" value="1"/>
</dbReference>
<accession>A0A9D1Q4E5</accession>
<evidence type="ECO:0000256" key="2">
    <source>
        <dbReference type="ARBA" id="ARBA00022741"/>
    </source>
</evidence>
<comment type="catalytic activity">
    <reaction evidence="4">
        <text>2 cob(II)alamin + reduced [electron-transfer flavoprotein] + 2 ATP = 2 adenosylcob(III)alamin + 2 triphosphate + oxidized [electron-transfer flavoprotein] + 3 H(+)</text>
        <dbReference type="Rhea" id="RHEA:28671"/>
        <dbReference type="Rhea" id="RHEA-COMP:10685"/>
        <dbReference type="Rhea" id="RHEA-COMP:10686"/>
        <dbReference type="ChEBI" id="CHEBI:15378"/>
        <dbReference type="ChEBI" id="CHEBI:16304"/>
        <dbReference type="ChEBI" id="CHEBI:18036"/>
        <dbReference type="ChEBI" id="CHEBI:18408"/>
        <dbReference type="ChEBI" id="CHEBI:30616"/>
        <dbReference type="ChEBI" id="CHEBI:57692"/>
        <dbReference type="ChEBI" id="CHEBI:58307"/>
        <dbReference type="EC" id="2.5.1.17"/>
    </reaction>
</comment>
<comment type="catalytic activity">
    <reaction evidence="4">
        <text>2 cob(II)yrinate a,c diamide + reduced [electron-transfer flavoprotein] + 2 ATP = 2 adenosylcob(III)yrinate a,c-diamide + 2 triphosphate + oxidized [electron-transfer flavoprotein] + 3 H(+)</text>
        <dbReference type="Rhea" id="RHEA:11528"/>
        <dbReference type="Rhea" id="RHEA-COMP:10685"/>
        <dbReference type="Rhea" id="RHEA-COMP:10686"/>
        <dbReference type="ChEBI" id="CHEBI:15378"/>
        <dbReference type="ChEBI" id="CHEBI:18036"/>
        <dbReference type="ChEBI" id="CHEBI:30616"/>
        <dbReference type="ChEBI" id="CHEBI:57692"/>
        <dbReference type="ChEBI" id="CHEBI:58307"/>
        <dbReference type="ChEBI" id="CHEBI:58503"/>
        <dbReference type="ChEBI" id="CHEBI:58537"/>
        <dbReference type="EC" id="2.5.1.17"/>
    </reaction>
</comment>
<keyword evidence="4" id="KW-0169">Cobalamin biosynthesis</keyword>
<gene>
    <name evidence="6" type="ORF">H9889_00915</name>
</gene>
<dbReference type="InterPro" id="IPR036451">
    <property type="entry name" value="CblAdoTrfase-like_sf"/>
</dbReference>
<dbReference type="NCBIfam" id="TIGR00636">
    <property type="entry name" value="PduO_Nterm"/>
    <property type="match status" value="1"/>
</dbReference>
<dbReference type="SUPFAM" id="SSF89028">
    <property type="entry name" value="Cobalamin adenosyltransferase-like"/>
    <property type="match status" value="1"/>
</dbReference>
<evidence type="ECO:0000313" key="6">
    <source>
        <dbReference type="EMBL" id="HIW05879.1"/>
    </source>
</evidence>
<comment type="caution">
    <text evidence="6">The sequence shown here is derived from an EMBL/GenBank/DDBJ whole genome shotgun (WGS) entry which is preliminary data.</text>
</comment>
<keyword evidence="3 4" id="KW-0067">ATP-binding</keyword>
<organism evidence="6 7">
    <name type="scientific">Candidatus Ignatzschineria merdigallinarum</name>
    <dbReference type="NCBI Taxonomy" id="2838621"/>
    <lineage>
        <taxon>Bacteria</taxon>
        <taxon>Pseudomonadati</taxon>
        <taxon>Pseudomonadota</taxon>
        <taxon>Gammaproteobacteria</taxon>
        <taxon>Cardiobacteriales</taxon>
        <taxon>Ignatzschineriaceae</taxon>
        <taxon>Ignatzschineria</taxon>
    </lineage>
</organism>
<dbReference type="GO" id="GO:0008817">
    <property type="term" value="F:corrinoid adenosyltransferase activity"/>
    <property type="evidence" value="ECO:0007669"/>
    <property type="project" value="UniProtKB-UniRule"/>
</dbReference>
<sequence length="195" mass="21689">MGNRLSKIVTKTGDSGTTGIAGNIRLEKYHPRIETIGLIDELNSLIGIGIAELQQTLKTPAIQGASILEALILEWSDIQHELFNLGGELSMPGTALVTEEAVTTIEEQLTIYNELLPPLKEFILPGGSLLVAKTHYIRAISRKAERSLWALNSNDSVNPHALKYLNRLSDYFFITARMIAKVTDTPELFWNHHKQ</sequence>
<evidence type="ECO:0000313" key="7">
    <source>
        <dbReference type="Proteomes" id="UP000823934"/>
    </source>
</evidence>
<feature type="domain" description="Cobalamin adenosyltransferase-like" evidence="5">
    <location>
        <begin position="8"/>
        <end position="178"/>
    </location>
</feature>
<comment type="pathway">
    <text evidence="4">Cofactor biosynthesis; adenosylcobalamin biosynthesis; adenosylcobalamin from cob(II)yrinate a,c-diamide: step 2/7.</text>
</comment>
<dbReference type="InterPro" id="IPR029499">
    <property type="entry name" value="PduO-typ"/>
</dbReference>
<dbReference type="InterPro" id="IPR016030">
    <property type="entry name" value="CblAdoTrfase-like"/>
</dbReference>
<evidence type="ECO:0000256" key="4">
    <source>
        <dbReference type="RuleBase" id="RU366026"/>
    </source>
</evidence>
<keyword evidence="1 4" id="KW-0808">Transferase</keyword>
<dbReference type="Gene3D" id="1.20.1200.10">
    <property type="entry name" value="Cobalamin adenosyltransferase-like"/>
    <property type="match status" value="1"/>
</dbReference>
<dbReference type="GO" id="GO:0009236">
    <property type="term" value="P:cobalamin biosynthetic process"/>
    <property type="evidence" value="ECO:0007669"/>
    <property type="project" value="UniProtKB-UniRule"/>
</dbReference>
<reference evidence="6" key="2">
    <citation type="submission" date="2021-04" db="EMBL/GenBank/DDBJ databases">
        <authorList>
            <person name="Gilroy R."/>
        </authorList>
    </citation>
    <scope>NUCLEOTIDE SEQUENCE</scope>
    <source>
        <strain evidence="6">CHK160-9182</strain>
    </source>
</reference>
<dbReference type="AlphaFoldDB" id="A0A9D1Q4E5"/>
<protein>
    <recommendedName>
        <fullName evidence="4">Corrinoid adenosyltransferase</fullName>
        <ecNumber evidence="4">2.5.1.17</ecNumber>
    </recommendedName>
    <alternativeName>
        <fullName evidence="4">Cob(II)alamin adenosyltransferase</fullName>
    </alternativeName>
    <alternativeName>
        <fullName evidence="4">Cob(II)yrinic acid a,c-diamide adenosyltransferase</fullName>
    </alternativeName>
    <alternativeName>
        <fullName evidence="4">Cobinamide/cobalamin adenosyltransferase</fullName>
    </alternativeName>
</protein>
<evidence type="ECO:0000256" key="1">
    <source>
        <dbReference type="ARBA" id="ARBA00022679"/>
    </source>
</evidence>
<comment type="similarity">
    <text evidence="4">Belongs to the Cob(I)alamin adenosyltransferase family.</text>
</comment>
<keyword evidence="2 4" id="KW-0547">Nucleotide-binding</keyword>
<evidence type="ECO:0000256" key="3">
    <source>
        <dbReference type="ARBA" id="ARBA00022840"/>
    </source>
</evidence>
<evidence type="ECO:0000259" key="5">
    <source>
        <dbReference type="Pfam" id="PF01923"/>
    </source>
</evidence>